<name>A0A1D1ZZC7_AUXPR</name>
<dbReference type="InterPro" id="IPR036882">
    <property type="entry name" value="Alba-like_dom_sf"/>
</dbReference>
<dbReference type="GO" id="GO:0003723">
    <property type="term" value="F:RNA binding"/>
    <property type="evidence" value="ECO:0007669"/>
    <property type="project" value="TreeGrafter"/>
</dbReference>
<proteinExistence type="predicted"/>
<dbReference type="InterPro" id="IPR014560">
    <property type="entry name" value="UCP030333_Alba"/>
</dbReference>
<gene>
    <name evidence="2" type="ORF">g.35554</name>
</gene>
<evidence type="ECO:0000313" key="2">
    <source>
        <dbReference type="EMBL" id="JAT72306.1"/>
    </source>
</evidence>
<dbReference type="Pfam" id="PF01918">
    <property type="entry name" value="Alba"/>
    <property type="match status" value="1"/>
</dbReference>
<dbReference type="AlphaFoldDB" id="A0A1D1ZZC7"/>
<protein>
    <recommendedName>
        <fullName evidence="1">DNA/RNA-binding protein Alba-like domain-containing protein</fullName>
    </recommendedName>
</protein>
<feature type="non-terminal residue" evidence="2">
    <location>
        <position position="1"/>
    </location>
</feature>
<dbReference type="GO" id="GO:0005634">
    <property type="term" value="C:nucleus"/>
    <property type="evidence" value="ECO:0007669"/>
    <property type="project" value="TreeGrafter"/>
</dbReference>
<feature type="domain" description="DNA/RNA-binding protein Alba-like" evidence="1">
    <location>
        <begin position="15"/>
        <end position="72"/>
    </location>
</feature>
<dbReference type="SUPFAM" id="SSF82704">
    <property type="entry name" value="AlbA-like"/>
    <property type="match status" value="1"/>
</dbReference>
<dbReference type="EMBL" id="GDKF01006316">
    <property type="protein sequence ID" value="JAT72306.1"/>
    <property type="molecule type" value="Transcribed_RNA"/>
</dbReference>
<dbReference type="Gene3D" id="3.30.110.20">
    <property type="entry name" value="Alba-like domain"/>
    <property type="match status" value="1"/>
</dbReference>
<dbReference type="PANTHER" id="PTHR31947">
    <property type="entry name" value="DNA/RNA-BINDING PROTEIN ALBA 3"/>
    <property type="match status" value="1"/>
</dbReference>
<accession>A0A1D1ZZC7</accession>
<organism evidence="2">
    <name type="scientific">Auxenochlorella protothecoides</name>
    <name type="common">Green microalga</name>
    <name type="synonym">Chlorella protothecoides</name>
    <dbReference type="NCBI Taxonomy" id="3075"/>
    <lineage>
        <taxon>Eukaryota</taxon>
        <taxon>Viridiplantae</taxon>
        <taxon>Chlorophyta</taxon>
        <taxon>core chlorophytes</taxon>
        <taxon>Trebouxiophyceae</taxon>
        <taxon>Chlorellales</taxon>
        <taxon>Chlorellaceae</taxon>
        <taxon>Auxenochlorella</taxon>
    </lineage>
</organism>
<dbReference type="InterPro" id="IPR002775">
    <property type="entry name" value="DNA/RNA-bd_Alba-like"/>
</dbReference>
<reference evidence="2" key="1">
    <citation type="submission" date="2015-08" db="EMBL/GenBank/DDBJ databases">
        <authorList>
            <person name="Babu N.S."/>
            <person name="Beckwith C.J."/>
            <person name="Beseler K.G."/>
            <person name="Brison A."/>
            <person name="Carone J.V."/>
            <person name="Caskin T.P."/>
            <person name="Diamond M."/>
            <person name="Durham M.E."/>
            <person name="Foxe J.M."/>
            <person name="Go M."/>
            <person name="Henderson B.A."/>
            <person name="Jones I.B."/>
            <person name="McGettigan J.A."/>
            <person name="Micheletti S.J."/>
            <person name="Nasrallah M.E."/>
            <person name="Ortiz D."/>
            <person name="Piller C.R."/>
            <person name="Privatt S.R."/>
            <person name="Schneider S.L."/>
            <person name="Sharp S."/>
            <person name="Smith T.C."/>
            <person name="Stanton J.D."/>
            <person name="Ullery H.E."/>
            <person name="Wilson R.J."/>
            <person name="Serrano M.G."/>
            <person name="Buck G."/>
            <person name="Lee V."/>
            <person name="Wang Y."/>
            <person name="Carvalho R."/>
            <person name="Voegtly L."/>
            <person name="Shi R."/>
            <person name="Duckworth R."/>
            <person name="Johnson A."/>
            <person name="Loviza R."/>
            <person name="Walstead R."/>
            <person name="Shah Z."/>
            <person name="Kiflezghi M."/>
            <person name="Wade K."/>
            <person name="Ball S.L."/>
            <person name="Bradley K.W."/>
            <person name="Asai D.J."/>
            <person name="Bowman C.A."/>
            <person name="Russell D.A."/>
            <person name="Pope W.H."/>
            <person name="Jacobs-Sera D."/>
            <person name="Hendrix R.W."/>
            <person name="Hatfull G.F."/>
        </authorList>
    </citation>
    <scope>NUCLEOTIDE SEQUENCE</scope>
</reference>
<sequence>SMAVADDSPSDVARILISSQRSPMTYLSTAKRHLQQHGSVHITALGTALSSLVTLSEVLKNSKLVDEVKLTTCLEHFKDEFSDRQKPKMDIMLTKSAAFEKIMAEEAKKQNDHAGADPQ</sequence>
<dbReference type="PANTHER" id="PTHR31947:SF36">
    <property type="entry name" value="DNA_RNA-BINDING PROTEIN ALBA-LIKE DOMAIN-CONTAINING PROTEIN"/>
    <property type="match status" value="1"/>
</dbReference>
<evidence type="ECO:0000259" key="1">
    <source>
        <dbReference type="Pfam" id="PF01918"/>
    </source>
</evidence>